<dbReference type="GO" id="GO:0046872">
    <property type="term" value="F:metal ion binding"/>
    <property type="evidence" value="ECO:0007669"/>
    <property type="project" value="UniProtKB-KW"/>
</dbReference>
<reference evidence="9 10" key="1">
    <citation type="submission" date="2020-10" db="EMBL/GenBank/DDBJ databases">
        <title>Pygocentrus nattereri (red-bellied piranha) genome, fPygNat1, primary haplotype.</title>
        <authorList>
            <person name="Myers G."/>
            <person name="Meyer A."/>
            <person name="Karagic N."/>
            <person name="Pippel M."/>
            <person name="Winkler S."/>
            <person name="Tracey A."/>
            <person name="Wood J."/>
            <person name="Formenti G."/>
            <person name="Howe K."/>
            <person name="Fedrigo O."/>
            <person name="Jarvis E.D."/>
        </authorList>
    </citation>
    <scope>NUCLEOTIDE SEQUENCE [LARGE SCALE GENOMIC DNA]</scope>
</reference>
<feature type="compositionally biased region" description="Basic and acidic residues" evidence="7">
    <location>
        <begin position="624"/>
        <end position="653"/>
    </location>
</feature>
<proteinExistence type="predicted"/>
<dbReference type="GO" id="GO:0016567">
    <property type="term" value="P:protein ubiquitination"/>
    <property type="evidence" value="ECO:0007669"/>
    <property type="project" value="UniProtKB-UniPathway"/>
</dbReference>
<evidence type="ECO:0000256" key="3">
    <source>
        <dbReference type="ARBA" id="ARBA00012483"/>
    </source>
</evidence>
<evidence type="ECO:0000256" key="4">
    <source>
        <dbReference type="ARBA" id="ARBA00022679"/>
    </source>
</evidence>
<feature type="compositionally biased region" description="Basic and acidic residues" evidence="7">
    <location>
        <begin position="984"/>
        <end position="1024"/>
    </location>
</feature>
<comment type="catalytic activity">
    <reaction evidence="1">
        <text>S-ubiquitinyl-[E2 ubiquitin-conjugating enzyme]-L-cysteine + [acceptor protein]-L-lysine = [E2 ubiquitin-conjugating enzyme]-L-cysteine + N(6)-ubiquitinyl-[acceptor protein]-L-lysine.</text>
        <dbReference type="EC" id="2.3.2.27"/>
    </reaction>
</comment>
<feature type="compositionally biased region" description="Polar residues" evidence="7">
    <location>
        <begin position="954"/>
        <end position="963"/>
    </location>
</feature>
<evidence type="ECO:0000256" key="1">
    <source>
        <dbReference type="ARBA" id="ARBA00000900"/>
    </source>
</evidence>
<dbReference type="OrthoDB" id="527344at2759"/>
<dbReference type="Pfam" id="PF21718">
    <property type="entry name" value="KH_DTX3L"/>
    <property type="match status" value="1"/>
</dbReference>
<dbReference type="EC" id="2.3.2.27" evidence="3"/>
<dbReference type="InterPro" id="IPR039398">
    <property type="entry name" value="Deltex_fam"/>
</dbReference>
<dbReference type="UniPathway" id="UPA00143"/>
<dbReference type="InterPro" id="IPR009909">
    <property type="entry name" value="Nmi/IFP35_dom"/>
</dbReference>
<feature type="compositionally biased region" description="Polar residues" evidence="7">
    <location>
        <begin position="663"/>
        <end position="675"/>
    </location>
</feature>
<evidence type="ECO:0000256" key="2">
    <source>
        <dbReference type="ARBA" id="ARBA00004906"/>
    </source>
</evidence>
<dbReference type="SUPFAM" id="SSF54928">
    <property type="entry name" value="RNA-binding domain, RBD"/>
    <property type="match status" value="1"/>
</dbReference>
<dbReference type="InterPro" id="IPR035979">
    <property type="entry name" value="RBD_domain_sf"/>
</dbReference>
<evidence type="ECO:0000256" key="6">
    <source>
        <dbReference type="PROSITE-ProRule" id="PRU00176"/>
    </source>
</evidence>
<organism evidence="9 10">
    <name type="scientific">Pygocentrus nattereri</name>
    <name type="common">Red-bellied piranha</name>
    <dbReference type="NCBI Taxonomy" id="42514"/>
    <lineage>
        <taxon>Eukaryota</taxon>
        <taxon>Metazoa</taxon>
        <taxon>Chordata</taxon>
        <taxon>Craniata</taxon>
        <taxon>Vertebrata</taxon>
        <taxon>Euteleostomi</taxon>
        <taxon>Actinopterygii</taxon>
        <taxon>Neopterygii</taxon>
        <taxon>Teleostei</taxon>
        <taxon>Ostariophysi</taxon>
        <taxon>Characiformes</taxon>
        <taxon>Characoidei</taxon>
        <taxon>Pygocentrus</taxon>
    </lineage>
</organism>
<dbReference type="InterPro" id="IPR012677">
    <property type="entry name" value="Nucleotide-bd_a/b_plait_sf"/>
</dbReference>
<feature type="region of interest" description="Disordered" evidence="7">
    <location>
        <begin position="169"/>
        <end position="197"/>
    </location>
</feature>
<evidence type="ECO:0000313" key="10">
    <source>
        <dbReference type="Proteomes" id="UP001501920"/>
    </source>
</evidence>
<dbReference type="GeneTree" id="ENSGT00940000154578"/>
<feature type="region of interest" description="Disordered" evidence="7">
    <location>
        <begin position="735"/>
        <end position="762"/>
    </location>
</feature>
<dbReference type="GO" id="GO:0003723">
    <property type="term" value="F:RNA binding"/>
    <property type="evidence" value="ECO:0007669"/>
    <property type="project" value="UniProtKB-UniRule"/>
</dbReference>
<dbReference type="PANTHER" id="PTHR12622">
    <property type="entry name" value="DELTEX-RELATED"/>
    <property type="match status" value="1"/>
</dbReference>
<evidence type="ECO:0000259" key="8">
    <source>
        <dbReference type="PROSITE" id="PS50102"/>
    </source>
</evidence>
<gene>
    <name evidence="9" type="primary">RPS6KA5</name>
</gene>
<feature type="region of interest" description="Disordered" evidence="7">
    <location>
        <begin position="927"/>
        <end position="1024"/>
    </location>
</feature>
<reference evidence="9" key="3">
    <citation type="submission" date="2025-09" db="UniProtKB">
        <authorList>
            <consortium name="Ensembl"/>
        </authorList>
    </citation>
    <scope>IDENTIFICATION</scope>
</reference>
<comment type="pathway">
    <text evidence="2">Protein modification; protein ubiquitination.</text>
</comment>
<dbReference type="GO" id="GO:0007219">
    <property type="term" value="P:Notch signaling pathway"/>
    <property type="evidence" value="ECO:0007669"/>
    <property type="project" value="InterPro"/>
</dbReference>
<dbReference type="PROSITE" id="PS50102">
    <property type="entry name" value="RRM"/>
    <property type="match status" value="1"/>
</dbReference>
<feature type="domain" description="RRM" evidence="8">
    <location>
        <begin position="14"/>
        <end position="96"/>
    </location>
</feature>
<dbReference type="InterPro" id="IPR000504">
    <property type="entry name" value="RRM_dom"/>
</dbReference>
<dbReference type="InterPro" id="IPR048409">
    <property type="entry name" value="DTX3L_KH-like"/>
</dbReference>
<reference evidence="9" key="2">
    <citation type="submission" date="2025-08" db="UniProtKB">
        <authorList>
            <consortium name="Ensembl"/>
        </authorList>
    </citation>
    <scope>IDENTIFICATION</scope>
</reference>
<keyword evidence="5" id="KW-0479">Metal-binding</keyword>
<dbReference type="InterPro" id="IPR039396">
    <property type="entry name" value="Deltex_C"/>
</dbReference>
<accession>A0A3B4C258</accession>
<protein>
    <recommendedName>
        <fullName evidence="3">RING-type E3 ubiquitin transferase</fullName>
        <ecNumber evidence="3">2.3.2.27</ecNumber>
    </recommendedName>
</protein>
<feature type="compositionally biased region" description="Polar residues" evidence="7">
    <location>
        <begin position="609"/>
        <end position="622"/>
    </location>
</feature>
<keyword evidence="6" id="KW-0694">RNA-binding</keyword>
<dbReference type="Gene3D" id="3.30.70.330">
    <property type="match status" value="1"/>
</dbReference>
<evidence type="ECO:0000313" key="9">
    <source>
        <dbReference type="Ensembl" id="ENSPNAP00000005075.1"/>
    </source>
</evidence>
<dbReference type="InterPro" id="IPR039399">
    <property type="entry name" value="Deltex_C_sf"/>
</dbReference>
<dbReference type="OMA" id="TPGCAFI"/>
<feature type="region of interest" description="Disordered" evidence="7">
    <location>
        <begin position="558"/>
        <end position="680"/>
    </location>
</feature>
<name>A0A3B4C258_PYGNA</name>
<dbReference type="Ensembl" id="ENSPNAT00000005910.2">
    <property type="protein sequence ID" value="ENSPNAP00000005075.1"/>
    <property type="gene ID" value="ENSPNAG00000001709.2"/>
</dbReference>
<evidence type="ECO:0000256" key="7">
    <source>
        <dbReference type="SAM" id="MobiDB-lite"/>
    </source>
</evidence>
<sequence>MPRSSPVRMAAEGHTVKVSGLPVHMSENRLVDKIHIHFLRKKNGGGEISSVTVSKSTPGTAFITFEESEVALRLAEKGKQVFKVNDKSYDVEISLHHKEVDPDEVILCMSLTVDHNKLPKGKRTLLSLHETFPDVRLILDPQTDFCTLSGSYTNIQSLSSLILGSLESQKQNSGGGIPSKKKSQEKNILSPEKTDNNLLRANKAAGTTKYAPHTDKLDLEKESTILRTGGELYDYPSNIQQAAHEDLMEDKWELDDGTSFEDFSLAVDSDIFRYLHKYCTKEYQSILRLHRVEVLDVTYDDITTLYLKPKKMLSERGMSSVGKAYEDLGNLYQEKGSQLRKENITNSGIPVEDLKYALESLKERLPKLMIDEDEGNVYLVGSKSDVSEAKQFIVDMKGIAMDKDINSSHPLTHFQSTFLSQQGGSSSSGLPQQSGLFQPIGCRFQGSDDLFNPRKEYQKANHEEIHASTEIKLMSGEVKHFDDHTPSGLVTLQTQTKAAMDDDIFSARKSYDSLEEKPLQKTEKGGWYDKDRHVDSVFLPPKSSSMFSSLDLNKRPLDNPDFISEETKLKGHPDTTSNGLEKQLKSGKGHKTKRNESGRELKMAANFSKEMSSNVTESTGNLSDAKDAENQKTAPKLEEGMFGNEKKSPDSKHPHSLPFIKPSMNSNLKPNTMPGNSVAKGSVQSKMDAQIFKGDLKNPEQFPSNLTEKKPILMPAFSVESQSFSFGHMDLCGGTGLNKNPTMPSGSTRRRSNSFSGNGRKSKDVDLFVGQKESSQGSQTMEVTTLDIRVTIRLWLYLKALYTTEIDHLTSDLQTKETFDKDELILCLRGADPEKLNKCCHELKSLIGTIEMDFDTRTLPLTILGLSDAKDKTLAKFCSVMKQLHEKVKIVVLSKSIMILGPVSACQKVEATMMEVFHTGVSDAKANMESWEPHKSTSPEVSTTNSDTDHPTPTGESAQNVSKNYLPKMLSQSSDEISRSVPRLLEDRTRDTALDVDIKDNQEQDNHNKMEGEQGTEERIQGLEKKGRTLKVQLEEDGTMDKGSVKADNLINSGSEDEANGTADGDHRTTITLQKYTDQDGHSEMKGTFIKQVHLGGSVDQMNVPQPLKISSTALPSYVSENQGFPLSCVCGVQSSTVNHTACGMNLCSQCLKETHASCKLCPAEAKQDTRGIKGTMSFRESTITIPGFIRDTTLKIVYDIPDGIQGEGHPCPGAPFKGDRFEAFLPLNGDTKRLMPLLEKAFQKGITFTVKARFSEDQEKCGGEGRVVWGAIPHKTRLDGGASKSGYPDSTYIRRLAQALRAAGLEE</sequence>
<dbReference type="GO" id="GO:0061630">
    <property type="term" value="F:ubiquitin protein ligase activity"/>
    <property type="evidence" value="ECO:0007669"/>
    <property type="project" value="UniProtKB-EC"/>
</dbReference>
<dbReference type="Proteomes" id="UP001501920">
    <property type="component" value="Chromosome 13"/>
</dbReference>
<dbReference type="Pfam" id="PF07292">
    <property type="entry name" value="NID"/>
    <property type="match status" value="1"/>
</dbReference>
<evidence type="ECO:0000256" key="5">
    <source>
        <dbReference type="ARBA" id="ARBA00022723"/>
    </source>
</evidence>
<keyword evidence="4" id="KW-0808">Transferase</keyword>
<dbReference type="Gene3D" id="3.30.390.130">
    <property type="match status" value="1"/>
</dbReference>
<keyword evidence="10" id="KW-1185">Reference proteome</keyword>
<dbReference type="Pfam" id="PF18102">
    <property type="entry name" value="DTC"/>
    <property type="match status" value="1"/>
</dbReference>